<evidence type="ECO:0000313" key="2">
    <source>
        <dbReference type="Proteomes" id="UP000092600"/>
    </source>
</evidence>
<gene>
    <name evidence="1" type="ORF">ACMD2_25559</name>
</gene>
<name>A0A199UNJ6_ANACO</name>
<feature type="non-terminal residue" evidence="1">
    <location>
        <position position="1"/>
    </location>
</feature>
<evidence type="ECO:0000313" key="1">
    <source>
        <dbReference type="EMBL" id="OAY66226.1"/>
    </source>
</evidence>
<dbReference type="InterPro" id="IPR011009">
    <property type="entry name" value="Kinase-like_dom_sf"/>
</dbReference>
<keyword evidence="1" id="KW-0808">Transferase</keyword>
<keyword evidence="1" id="KW-0418">Kinase</keyword>
<dbReference type="SUPFAM" id="SSF56112">
    <property type="entry name" value="Protein kinase-like (PK-like)"/>
    <property type="match status" value="1"/>
</dbReference>
<reference evidence="1 2" key="1">
    <citation type="journal article" date="2016" name="DNA Res.">
        <title>The draft genome of MD-2 pineapple using hybrid error correction of long reads.</title>
        <authorList>
            <person name="Redwan R.M."/>
            <person name="Saidin A."/>
            <person name="Kumar S.V."/>
        </authorList>
    </citation>
    <scope>NUCLEOTIDE SEQUENCE [LARGE SCALE GENOMIC DNA]</scope>
    <source>
        <strain evidence="2">cv. MD2</strain>
        <tissue evidence="1">Leaf</tissue>
    </source>
</reference>
<sequence>LTNFWLRSDYGLILYEYMDNGSLHDVLHEIEPAPVLEWKLIFMMIVGQL</sequence>
<accession>A0A199UNJ6</accession>
<organism evidence="1 2">
    <name type="scientific">Ananas comosus</name>
    <name type="common">Pineapple</name>
    <name type="synonym">Ananas ananas</name>
    <dbReference type="NCBI Taxonomy" id="4615"/>
    <lineage>
        <taxon>Eukaryota</taxon>
        <taxon>Viridiplantae</taxon>
        <taxon>Streptophyta</taxon>
        <taxon>Embryophyta</taxon>
        <taxon>Tracheophyta</taxon>
        <taxon>Spermatophyta</taxon>
        <taxon>Magnoliopsida</taxon>
        <taxon>Liliopsida</taxon>
        <taxon>Poales</taxon>
        <taxon>Bromeliaceae</taxon>
        <taxon>Bromelioideae</taxon>
        <taxon>Ananas</taxon>
    </lineage>
</organism>
<keyword evidence="1" id="KW-0675">Receptor</keyword>
<comment type="caution">
    <text evidence="1">The sequence shown here is derived from an EMBL/GenBank/DDBJ whole genome shotgun (WGS) entry which is preliminary data.</text>
</comment>
<dbReference type="AlphaFoldDB" id="A0A199UNJ6"/>
<dbReference type="STRING" id="4615.A0A199UNJ6"/>
<dbReference type="Gene3D" id="1.10.510.10">
    <property type="entry name" value="Transferase(Phosphotransferase) domain 1"/>
    <property type="match status" value="1"/>
</dbReference>
<protein>
    <submittedName>
        <fullName evidence="1">Receptor-like protein kinase</fullName>
    </submittedName>
</protein>
<dbReference type="GO" id="GO:0016301">
    <property type="term" value="F:kinase activity"/>
    <property type="evidence" value="ECO:0007669"/>
    <property type="project" value="UniProtKB-KW"/>
</dbReference>
<proteinExistence type="predicted"/>
<dbReference type="Proteomes" id="UP000092600">
    <property type="component" value="Unassembled WGS sequence"/>
</dbReference>
<dbReference type="EMBL" id="LSRQ01006405">
    <property type="protein sequence ID" value="OAY66226.1"/>
    <property type="molecule type" value="Genomic_DNA"/>
</dbReference>